<evidence type="ECO:0000313" key="4">
    <source>
        <dbReference type="Proteomes" id="UP000321947"/>
    </source>
</evidence>
<comment type="caution">
    <text evidence="1">The sequence shown here is derived from an EMBL/GenBank/DDBJ whole genome shotgun (WGS) entry which is preliminary data.</text>
</comment>
<dbReference type="Proteomes" id="UP000321947">
    <property type="component" value="Unassembled WGS sequence"/>
</dbReference>
<reference evidence="3 4" key="1">
    <citation type="submission" date="2019-08" db="EMBL/GenBank/DDBJ databases">
        <title>Draft genome sequences of two oriental melons (Cucumis melo L. var makuwa).</title>
        <authorList>
            <person name="Kwon S.-Y."/>
        </authorList>
    </citation>
    <scope>NUCLEOTIDE SEQUENCE [LARGE SCALE GENOMIC DNA]</scope>
    <source>
        <strain evidence="4">cv. Chang Bougi</strain>
        <strain evidence="3">cv. SW 3</strain>
        <tissue evidence="1">Leaf</tissue>
    </source>
</reference>
<dbReference type="Proteomes" id="UP000321393">
    <property type="component" value="Unassembled WGS sequence"/>
</dbReference>
<evidence type="ECO:0000313" key="1">
    <source>
        <dbReference type="EMBL" id="KAA0061263.1"/>
    </source>
</evidence>
<dbReference type="InterPro" id="IPR039537">
    <property type="entry name" value="Retrotran_Ty1/copia-like"/>
</dbReference>
<protein>
    <submittedName>
        <fullName evidence="1">Gag/pol protein</fullName>
    </submittedName>
</protein>
<dbReference type="EMBL" id="SSTD01011273">
    <property type="protein sequence ID" value="TYK09843.1"/>
    <property type="molecule type" value="Genomic_DNA"/>
</dbReference>
<name>A0A5A7UZ72_CUCMM</name>
<dbReference type="PANTHER" id="PTHR42648">
    <property type="entry name" value="TRANSPOSASE, PUTATIVE-RELATED"/>
    <property type="match status" value="1"/>
</dbReference>
<dbReference type="Gene3D" id="3.30.420.10">
    <property type="entry name" value="Ribonuclease H-like superfamily/Ribonuclease H"/>
    <property type="match status" value="1"/>
</dbReference>
<dbReference type="EMBL" id="SSTE01005050">
    <property type="protein sequence ID" value="KAA0061263.1"/>
    <property type="molecule type" value="Genomic_DNA"/>
</dbReference>
<evidence type="ECO:0000313" key="3">
    <source>
        <dbReference type="Proteomes" id="UP000321393"/>
    </source>
</evidence>
<dbReference type="InterPro" id="IPR012337">
    <property type="entry name" value="RNaseH-like_sf"/>
</dbReference>
<proteinExistence type="predicted"/>
<dbReference type="PANTHER" id="PTHR42648:SF27">
    <property type="entry name" value="RNA-DIRECTED DNA POLYMERASE"/>
    <property type="match status" value="1"/>
</dbReference>
<dbReference type="AlphaFoldDB" id="A0A5A7UZ72"/>
<dbReference type="OrthoDB" id="1703812at2759"/>
<accession>A0A5A7UZ72</accession>
<dbReference type="STRING" id="1194695.A0A5A7UZ72"/>
<sequence>MIKRSFTGKGLKAEVPLELVHLDLYGPMNVKARGEYKYFISFIDDYSRYDHVYLIHHKSDSLEKFKEYKAEVENE</sequence>
<dbReference type="SUPFAM" id="SSF53098">
    <property type="entry name" value="Ribonuclease H-like"/>
    <property type="match status" value="1"/>
</dbReference>
<dbReference type="GO" id="GO:0003676">
    <property type="term" value="F:nucleic acid binding"/>
    <property type="evidence" value="ECO:0007669"/>
    <property type="project" value="InterPro"/>
</dbReference>
<gene>
    <name evidence="2" type="ORF">E5676_scaffold39G00090</name>
    <name evidence="1" type="ORF">E6C27_scaffold455G001040</name>
</gene>
<evidence type="ECO:0000313" key="2">
    <source>
        <dbReference type="EMBL" id="TYK09843.1"/>
    </source>
</evidence>
<organism evidence="1 3">
    <name type="scientific">Cucumis melo var. makuwa</name>
    <name type="common">Oriental melon</name>
    <dbReference type="NCBI Taxonomy" id="1194695"/>
    <lineage>
        <taxon>Eukaryota</taxon>
        <taxon>Viridiplantae</taxon>
        <taxon>Streptophyta</taxon>
        <taxon>Embryophyta</taxon>
        <taxon>Tracheophyta</taxon>
        <taxon>Spermatophyta</taxon>
        <taxon>Magnoliopsida</taxon>
        <taxon>eudicotyledons</taxon>
        <taxon>Gunneridae</taxon>
        <taxon>Pentapetalae</taxon>
        <taxon>rosids</taxon>
        <taxon>fabids</taxon>
        <taxon>Cucurbitales</taxon>
        <taxon>Cucurbitaceae</taxon>
        <taxon>Benincaseae</taxon>
        <taxon>Cucumis</taxon>
    </lineage>
</organism>
<dbReference type="InterPro" id="IPR036397">
    <property type="entry name" value="RNaseH_sf"/>
</dbReference>